<proteinExistence type="predicted"/>
<evidence type="ECO:0000313" key="2">
    <source>
        <dbReference type="EMBL" id="SEN67884.1"/>
    </source>
</evidence>
<dbReference type="AlphaFoldDB" id="A0A1H8IHA3"/>
<accession>A0A1H8IHA3</accession>
<feature type="region of interest" description="Disordered" evidence="1">
    <location>
        <begin position="28"/>
        <end position="54"/>
    </location>
</feature>
<evidence type="ECO:0000256" key="1">
    <source>
        <dbReference type="SAM" id="MobiDB-lite"/>
    </source>
</evidence>
<gene>
    <name evidence="2" type="ORF">SAMN05660976_08059</name>
</gene>
<dbReference type="Proteomes" id="UP000198953">
    <property type="component" value="Unassembled WGS sequence"/>
</dbReference>
<sequence>MIKTSSNAHQQYIKTVCHELGHTTGLNHYGPLLSPPEPPGAFGQPQDCMASGDVTRIGDVTGTWTHTYNPHHIGHINPHWA</sequence>
<keyword evidence="3" id="KW-1185">Reference proteome</keyword>
<organism evidence="2 3">
    <name type="scientific">Nonomuraea pusilla</name>
    <dbReference type="NCBI Taxonomy" id="46177"/>
    <lineage>
        <taxon>Bacteria</taxon>
        <taxon>Bacillati</taxon>
        <taxon>Actinomycetota</taxon>
        <taxon>Actinomycetes</taxon>
        <taxon>Streptosporangiales</taxon>
        <taxon>Streptosporangiaceae</taxon>
        <taxon>Nonomuraea</taxon>
    </lineage>
</organism>
<protein>
    <submittedName>
        <fullName evidence="2">Uncharacterized protein</fullName>
    </submittedName>
</protein>
<dbReference type="EMBL" id="FOBF01000032">
    <property type="protein sequence ID" value="SEN67884.1"/>
    <property type="molecule type" value="Genomic_DNA"/>
</dbReference>
<reference evidence="2 3" key="1">
    <citation type="submission" date="2016-10" db="EMBL/GenBank/DDBJ databases">
        <authorList>
            <person name="de Groot N.N."/>
        </authorList>
    </citation>
    <scope>NUCLEOTIDE SEQUENCE [LARGE SCALE GENOMIC DNA]</scope>
    <source>
        <strain evidence="2 3">DSM 43357</strain>
    </source>
</reference>
<name>A0A1H8IHA3_9ACTN</name>
<evidence type="ECO:0000313" key="3">
    <source>
        <dbReference type="Proteomes" id="UP000198953"/>
    </source>
</evidence>